<evidence type="ECO:0000313" key="1">
    <source>
        <dbReference type="EMBL" id="AHI57987.1"/>
    </source>
</evidence>
<sequence length="309" mass="35293">MHKILKILTSFVFSTMVGTNLFACHPRSVRANFELLTTVPTQQGYRLQIDSRNNWYVASNSKLIIGYQHQILKIIELSDLILSLFVDLNSNNWYLGTVNGFVYTGNFNNPTVTKLLTGKGVEIYSVYCYEGIWYAGASNGDVYTGQVGVEPAHLINNFADTSILSINHHNENIIFGFNNGDLETYDPLLQQWQKFYHVNGEVYNIINQNNTLAILDNTDHGASKFYFYQNNTWTLINSLNKGVIFNIALDNNNFIYCGDDKGNIYQIDNREIKVLKIIEKNSIIDVKTFGNWLYILTDDGKIYDLKLNS</sequence>
<dbReference type="AlphaFoldDB" id="W0GLB9"/>
<dbReference type="SUPFAM" id="SSF50998">
    <property type="entry name" value="Quinoprotein alcohol dehydrogenase-like"/>
    <property type="match status" value="1"/>
</dbReference>
<organism evidence="1 2">
    <name type="scientific">Spiroplasma mirum ATCC 29335</name>
    <dbReference type="NCBI Taxonomy" id="838561"/>
    <lineage>
        <taxon>Bacteria</taxon>
        <taxon>Bacillati</taxon>
        <taxon>Mycoplasmatota</taxon>
        <taxon>Mollicutes</taxon>
        <taxon>Entomoplasmatales</taxon>
        <taxon>Spiroplasmataceae</taxon>
        <taxon>Spiroplasma</taxon>
    </lineage>
</organism>
<dbReference type="KEGG" id="smia:P344_03215"/>
<accession>W0GLB9</accession>
<dbReference type="InterPro" id="IPR011047">
    <property type="entry name" value="Quinoprotein_ADH-like_sf"/>
</dbReference>
<dbReference type="Proteomes" id="UP000019260">
    <property type="component" value="Chromosome"/>
</dbReference>
<keyword evidence="2" id="KW-1185">Reference proteome</keyword>
<protein>
    <submittedName>
        <fullName evidence="1">Uncharacterized protein</fullName>
    </submittedName>
</protein>
<dbReference type="KEGG" id="smir:SMM_0545"/>
<proteinExistence type="predicted"/>
<reference evidence="1 2" key="1">
    <citation type="submission" date="2013-09" db="EMBL/GenBank/DDBJ databases">
        <title>Complete genome sequence of Spiroplasma mirum suckling mouse cataract agent.</title>
        <authorList>
            <person name="Landry C.A."/>
            <person name="Bastian F.O."/>
            <person name="Thune R.L."/>
        </authorList>
    </citation>
    <scope>NUCLEOTIDE SEQUENCE [LARGE SCALE GENOMIC DNA]</scope>
    <source>
        <strain evidence="1 2">SMCA</strain>
    </source>
</reference>
<gene>
    <name evidence="1" type="ORF">P344_03215</name>
</gene>
<dbReference type="OrthoDB" id="9871731at2"/>
<dbReference type="RefSeq" id="WP_025317331.1">
    <property type="nucleotide sequence ID" value="NZ_CP002082.1"/>
</dbReference>
<dbReference type="PATRIC" id="fig|838561.3.peg.627"/>
<dbReference type="EMBL" id="CP006720">
    <property type="protein sequence ID" value="AHI57987.1"/>
    <property type="molecule type" value="Genomic_DNA"/>
</dbReference>
<name>W0GLB9_9MOLU</name>
<evidence type="ECO:0000313" key="2">
    <source>
        <dbReference type="Proteomes" id="UP000019260"/>
    </source>
</evidence>
<dbReference type="HOGENOM" id="CLU_899890_0_0_14"/>